<dbReference type="InterPro" id="IPR036390">
    <property type="entry name" value="WH_DNA-bd_sf"/>
</dbReference>
<evidence type="ECO:0000313" key="3">
    <source>
        <dbReference type="Proteomes" id="UP001595604"/>
    </source>
</evidence>
<dbReference type="EMBL" id="JBHRTQ010000007">
    <property type="protein sequence ID" value="MFC3174099.1"/>
    <property type="molecule type" value="Genomic_DNA"/>
</dbReference>
<dbReference type="PANTHER" id="PTHR18964:SF149">
    <property type="entry name" value="BIFUNCTIONAL UDP-N-ACETYLGLUCOSAMINE 2-EPIMERASE_N-ACETYLMANNOSAMINE KINASE"/>
    <property type="match status" value="1"/>
</dbReference>
<dbReference type="Gene3D" id="3.30.420.40">
    <property type="match status" value="2"/>
</dbReference>
<dbReference type="Gene3D" id="1.10.10.10">
    <property type="entry name" value="Winged helix-like DNA-binding domain superfamily/Winged helix DNA-binding domain"/>
    <property type="match status" value="1"/>
</dbReference>
<dbReference type="PANTHER" id="PTHR18964">
    <property type="entry name" value="ROK (REPRESSOR, ORF, KINASE) FAMILY"/>
    <property type="match status" value="1"/>
</dbReference>
<comment type="similarity">
    <text evidence="1">Belongs to the ROK (NagC/XylR) family.</text>
</comment>
<proteinExistence type="inferred from homology"/>
<dbReference type="InterPro" id="IPR043129">
    <property type="entry name" value="ATPase_NBD"/>
</dbReference>
<dbReference type="RefSeq" id="WP_379509471.1">
    <property type="nucleotide sequence ID" value="NZ_JBHRTQ010000007.1"/>
</dbReference>
<gene>
    <name evidence="2" type="ORF">ACFOD9_07545</name>
</gene>
<protein>
    <submittedName>
        <fullName evidence="2">ROK family protein</fullName>
    </submittedName>
</protein>
<dbReference type="SUPFAM" id="SSF53067">
    <property type="entry name" value="Actin-like ATPase domain"/>
    <property type="match status" value="1"/>
</dbReference>
<dbReference type="Pfam" id="PF00480">
    <property type="entry name" value="ROK"/>
    <property type="match status" value="1"/>
</dbReference>
<evidence type="ECO:0000313" key="2">
    <source>
        <dbReference type="EMBL" id="MFC3174099.1"/>
    </source>
</evidence>
<dbReference type="Proteomes" id="UP001595604">
    <property type="component" value="Unassembled WGS sequence"/>
</dbReference>
<dbReference type="InterPro" id="IPR000600">
    <property type="entry name" value="ROK"/>
</dbReference>
<name>A0ABV7IPB2_9SPHN</name>
<evidence type="ECO:0000256" key="1">
    <source>
        <dbReference type="ARBA" id="ARBA00006479"/>
    </source>
</evidence>
<reference evidence="3" key="1">
    <citation type="journal article" date="2019" name="Int. J. Syst. Evol. Microbiol.">
        <title>The Global Catalogue of Microorganisms (GCM) 10K type strain sequencing project: providing services to taxonomists for standard genome sequencing and annotation.</title>
        <authorList>
            <consortium name="The Broad Institute Genomics Platform"/>
            <consortium name="The Broad Institute Genome Sequencing Center for Infectious Disease"/>
            <person name="Wu L."/>
            <person name="Ma J."/>
        </authorList>
    </citation>
    <scope>NUCLEOTIDE SEQUENCE [LARGE SCALE GENOMIC DNA]</scope>
    <source>
        <strain evidence="3">KCTC 42984</strain>
    </source>
</reference>
<keyword evidence="3" id="KW-1185">Reference proteome</keyword>
<dbReference type="SUPFAM" id="SSF46785">
    <property type="entry name" value="Winged helix' DNA-binding domain"/>
    <property type="match status" value="1"/>
</dbReference>
<comment type="caution">
    <text evidence="2">The sequence shown here is derived from an EMBL/GenBank/DDBJ whole genome shotgun (WGS) entry which is preliminary data.</text>
</comment>
<organism evidence="2 3">
    <name type="scientific">Novosphingobium bradum</name>
    <dbReference type="NCBI Taxonomy" id="1737444"/>
    <lineage>
        <taxon>Bacteria</taxon>
        <taxon>Pseudomonadati</taxon>
        <taxon>Pseudomonadota</taxon>
        <taxon>Alphaproteobacteria</taxon>
        <taxon>Sphingomonadales</taxon>
        <taxon>Sphingomonadaceae</taxon>
        <taxon>Novosphingobium</taxon>
    </lineage>
</organism>
<dbReference type="InterPro" id="IPR036388">
    <property type="entry name" value="WH-like_DNA-bd_sf"/>
</dbReference>
<accession>A0ABV7IPB2</accession>
<sequence length="404" mass="43133">MRHDAQTLNRLAVLKAIRRSAPVSRGELARLTGLGGATITEITGGLMTMGLLEEHRVKASGRGRPRSELVINARAGVALAAHIVPGGEFVATFVDLGGEILHSFSRPMIALSSLAELARIVAGLLDDAIVQSGLPRDRIMRVALSLPAIVDRQRGIVRFFPPLPMGEVPVAAIISRRLGLPVTVENDLDCFARAHHWFGEMPVDDFVLVHVGQAVGMAMFTDGVVASGADGLNAELGHVKTDFSDKARPCICGGRGCLLTMASMFAIVDRMPDAREPLDVAGFLAAVQTDFEELADRALAGDAGAKARFDRAGEHLGIALANLVAILDPGLLLLQTPDQRFADLLRPPLMDALDRHVLSVFRHRGKVQIDQVMTGWRWKGAAALALEQIYLGAEAGPERAAGTA</sequence>